<accession>A0A2J8J7G5</accession>
<comment type="caution">
    <text evidence="1">The sequence shown here is derived from an EMBL/GenBank/DDBJ whole genome shotgun (WGS) entry which is preliminary data.</text>
</comment>
<protein>
    <submittedName>
        <fullName evidence="1">Uncharacterized protein</fullName>
    </submittedName>
</protein>
<organism evidence="1 2">
    <name type="scientific">Pan troglodytes</name>
    <name type="common">Chimpanzee</name>
    <dbReference type="NCBI Taxonomy" id="9598"/>
    <lineage>
        <taxon>Eukaryota</taxon>
        <taxon>Metazoa</taxon>
        <taxon>Chordata</taxon>
        <taxon>Craniata</taxon>
        <taxon>Vertebrata</taxon>
        <taxon>Euteleostomi</taxon>
        <taxon>Mammalia</taxon>
        <taxon>Eutheria</taxon>
        <taxon>Euarchontoglires</taxon>
        <taxon>Primates</taxon>
        <taxon>Haplorrhini</taxon>
        <taxon>Catarrhini</taxon>
        <taxon>Hominidae</taxon>
        <taxon>Pan</taxon>
    </lineage>
</organism>
<proteinExistence type="predicted"/>
<dbReference type="EMBL" id="NBAG03000507">
    <property type="protein sequence ID" value="PNI18717.1"/>
    <property type="molecule type" value="Genomic_DNA"/>
</dbReference>
<name>A0A2J8J7G5_PANTR</name>
<reference evidence="1 2" key="1">
    <citation type="submission" date="2017-12" db="EMBL/GenBank/DDBJ databases">
        <title>High-resolution comparative analysis of great ape genomes.</title>
        <authorList>
            <person name="Pollen A."/>
            <person name="Hastie A."/>
            <person name="Hormozdiari F."/>
            <person name="Dougherty M."/>
            <person name="Liu R."/>
            <person name="Chaisson M."/>
            <person name="Hoppe E."/>
            <person name="Hill C."/>
            <person name="Pang A."/>
            <person name="Hillier L."/>
            <person name="Baker C."/>
            <person name="Armstrong J."/>
            <person name="Shendure J."/>
            <person name="Paten B."/>
            <person name="Wilson R."/>
            <person name="Chao H."/>
            <person name="Schneider V."/>
            <person name="Ventura M."/>
            <person name="Kronenberg Z."/>
            <person name="Murali S."/>
            <person name="Gordon D."/>
            <person name="Cantsilieris S."/>
            <person name="Munson K."/>
            <person name="Nelson B."/>
            <person name="Raja A."/>
            <person name="Underwood J."/>
            <person name="Diekhans M."/>
            <person name="Fiddes I."/>
            <person name="Haussler D."/>
            <person name="Eichler E."/>
        </authorList>
    </citation>
    <scope>NUCLEOTIDE SEQUENCE [LARGE SCALE GENOMIC DNA]</scope>
    <source>
        <strain evidence="1">Yerkes chimp pedigree #C0471</strain>
    </source>
</reference>
<evidence type="ECO:0000313" key="1">
    <source>
        <dbReference type="EMBL" id="PNI18717.1"/>
    </source>
</evidence>
<dbReference type="AlphaFoldDB" id="A0A2J8J7G5"/>
<sequence>MPGPPGKPRKIVLPAKKIVTYCWLQHHGDVTFCLLTALRRHCDMLVVPASREFHRWVIDTQTKIQYT</sequence>
<evidence type="ECO:0000313" key="2">
    <source>
        <dbReference type="Proteomes" id="UP000236370"/>
    </source>
</evidence>
<dbReference type="Proteomes" id="UP000236370">
    <property type="component" value="Unassembled WGS sequence"/>
</dbReference>
<gene>
    <name evidence="1" type="ORF">CK820_G0050115</name>
</gene>